<dbReference type="Gene3D" id="2.40.50.180">
    <property type="entry name" value="CheA-289, Domain 4"/>
    <property type="match status" value="1"/>
</dbReference>
<organism evidence="2 3">
    <name type="scientific">Helicobacter canis</name>
    <dbReference type="NCBI Taxonomy" id="29419"/>
    <lineage>
        <taxon>Bacteria</taxon>
        <taxon>Pseudomonadati</taxon>
        <taxon>Campylobacterota</taxon>
        <taxon>Epsilonproteobacteria</taxon>
        <taxon>Campylobacterales</taxon>
        <taxon>Helicobacteraceae</taxon>
        <taxon>Helicobacter</taxon>
    </lineage>
</organism>
<feature type="domain" description="CheW-like" evidence="1">
    <location>
        <begin position="33"/>
        <end position="172"/>
    </location>
</feature>
<dbReference type="PROSITE" id="PS50851">
    <property type="entry name" value="CHEW"/>
    <property type="match status" value="1"/>
</dbReference>
<dbReference type="GO" id="GO:0005829">
    <property type="term" value="C:cytosol"/>
    <property type="evidence" value="ECO:0007669"/>
    <property type="project" value="TreeGrafter"/>
</dbReference>
<dbReference type="PANTHER" id="PTHR22617:SF23">
    <property type="entry name" value="CHEMOTAXIS PROTEIN CHEW"/>
    <property type="match status" value="1"/>
</dbReference>
<dbReference type="InterPro" id="IPR039315">
    <property type="entry name" value="CheW"/>
</dbReference>
<protein>
    <submittedName>
        <fullName evidence="2">Chemotaxis signal transduction response regulator CheW</fullName>
    </submittedName>
</protein>
<reference evidence="2 3" key="1">
    <citation type="submission" date="2018-06" db="EMBL/GenBank/DDBJ databases">
        <authorList>
            <consortium name="Pathogen Informatics"/>
            <person name="Doyle S."/>
        </authorList>
    </citation>
    <scope>NUCLEOTIDE SEQUENCE [LARGE SCALE GENOMIC DNA]</scope>
    <source>
        <strain evidence="2 3">NCTC12410</strain>
    </source>
</reference>
<name>A0A377J7N0_9HELI</name>
<evidence type="ECO:0000313" key="3">
    <source>
        <dbReference type="Proteomes" id="UP000254841"/>
    </source>
</evidence>
<dbReference type="OrthoDB" id="9790406at2"/>
<dbReference type="RefSeq" id="WP_115012012.1">
    <property type="nucleotide sequence ID" value="NZ_UGHV01000001.1"/>
</dbReference>
<dbReference type="CDD" id="cd00732">
    <property type="entry name" value="CheW"/>
    <property type="match status" value="1"/>
</dbReference>
<dbReference type="InterPro" id="IPR036061">
    <property type="entry name" value="CheW-like_dom_sf"/>
</dbReference>
<sequence length="172" mass="19013">MADKIRDIFEQQKMDASGLGRGIGEAQDDPEDILQVIGFVVGNEEFAVPILNVKEIVKPTEFTRVPGTPPYVLGVFNMRGNVYPLINLRLKFGLPAIKQDKDTRYLIVHQNDEIAGFVIDKLTAAITLPSSSIDPVPETLASNQAGMIDGVGKREDHLITILKIDVLLKRDF</sequence>
<dbReference type="InterPro" id="IPR002545">
    <property type="entry name" value="CheW-lke_dom"/>
</dbReference>
<dbReference type="GO" id="GO:0007165">
    <property type="term" value="P:signal transduction"/>
    <property type="evidence" value="ECO:0007669"/>
    <property type="project" value="InterPro"/>
</dbReference>
<dbReference type="GO" id="GO:0006935">
    <property type="term" value="P:chemotaxis"/>
    <property type="evidence" value="ECO:0007669"/>
    <property type="project" value="InterPro"/>
</dbReference>
<accession>A0A377J7N0</accession>
<dbReference type="Pfam" id="PF01584">
    <property type="entry name" value="CheW"/>
    <property type="match status" value="1"/>
</dbReference>
<gene>
    <name evidence="2" type="primary">cheW</name>
    <name evidence="2" type="ORF">NCTC12410_01640</name>
</gene>
<dbReference type="Gene3D" id="2.30.30.40">
    <property type="entry name" value="SH3 Domains"/>
    <property type="match status" value="1"/>
</dbReference>
<dbReference type="Proteomes" id="UP000254841">
    <property type="component" value="Unassembled WGS sequence"/>
</dbReference>
<dbReference type="EMBL" id="UGHV01000001">
    <property type="protein sequence ID" value="STO97803.1"/>
    <property type="molecule type" value="Genomic_DNA"/>
</dbReference>
<dbReference type="AlphaFoldDB" id="A0A377J7N0"/>
<evidence type="ECO:0000259" key="1">
    <source>
        <dbReference type="PROSITE" id="PS50851"/>
    </source>
</evidence>
<evidence type="ECO:0000313" key="2">
    <source>
        <dbReference type="EMBL" id="STO97803.1"/>
    </source>
</evidence>
<dbReference type="SMART" id="SM00260">
    <property type="entry name" value="CheW"/>
    <property type="match status" value="1"/>
</dbReference>
<dbReference type="SUPFAM" id="SSF50341">
    <property type="entry name" value="CheW-like"/>
    <property type="match status" value="1"/>
</dbReference>
<proteinExistence type="predicted"/>
<dbReference type="PANTHER" id="PTHR22617">
    <property type="entry name" value="CHEMOTAXIS SENSOR HISTIDINE KINASE-RELATED"/>
    <property type="match status" value="1"/>
</dbReference>